<keyword evidence="2" id="KW-0378">Hydrolase</keyword>
<comment type="function">
    <text evidence="2">Decapping enzyme for NAD-capped RNAs: specifically hydrolyzes the nicotinamide adenine dinucleotide (NAD) cap from a subset of RNAs by removing the entire NAD moiety from the 5'-end of an NAD-capped RNA.</text>
</comment>
<comment type="cofactor">
    <cofactor evidence="2">
        <name>a divalent metal cation</name>
        <dbReference type="ChEBI" id="CHEBI:60240"/>
    </cofactor>
</comment>
<comment type="similarity">
    <text evidence="1 2">Belongs to the DXO/Dom3Z family.</text>
</comment>
<dbReference type="PANTHER" id="PTHR12395">
    <property type="entry name" value="DOM-3 RELATED"/>
    <property type="match status" value="1"/>
</dbReference>
<dbReference type="GO" id="GO:0004518">
    <property type="term" value="F:nuclease activity"/>
    <property type="evidence" value="ECO:0007669"/>
    <property type="project" value="UniProtKB-KW"/>
</dbReference>
<dbReference type="EC" id="3.6.1.-" evidence="2"/>
<dbReference type="AlphaFoldDB" id="A0A7R9KUP4"/>
<dbReference type="Pfam" id="PF08652">
    <property type="entry name" value="RAI1"/>
    <property type="match status" value="1"/>
</dbReference>
<organism evidence="6">
    <name type="scientific">Medioppia subpectinata</name>
    <dbReference type="NCBI Taxonomy" id="1979941"/>
    <lineage>
        <taxon>Eukaryota</taxon>
        <taxon>Metazoa</taxon>
        <taxon>Ecdysozoa</taxon>
        <taxon>Arthropoda</taxon>
        <taxon>Chelicerata</taxon>
        <taxon>Arachnida</taxon>
        <taxon>Acari</taxon>
        <taxon>Acariformes</taxon>
        <taxon>Sarcoptiformes</taxon>
        <taxon>Oribatida</taxon>
        <taxon>Brachypylina</taxon>
        <taxon>Oppioidea</taxon>
        <taxon>Oppiidae</taxon>
        <taxon>Medioppia</taxon>
    </lineage>
</organism>
<evidence type="ECO:0000259" key="5">
    <source>
        <dbReference type="Pfam" id="PF08652"/>
    </source>
</evidence>
<protein>
    <recommendedName>
        <fullName evidence="2">Decapping nuclease</fullName>
        <ecNumber evidence="2">3.6.1.-</ecNumber>
    </recommendedName>
</protein>
<dbReference type="EMBL" id="OC860496">
    <property type="protein sequence ID" value="CAD7628635.1"/>
    <property type="molecule type" value="Genomic_DNA"/>
</dbReference>
<dbReference type="PANTHER" id="PTHR12395:SF9">
    <property type="entry name" value="DECAPPING AND EXORIBONUCLEASE PROTEIN"/>
    <property type="match status" value="1"/>
</dbReference>
<keyword evidence="4" id="KW-0732">Signal</keyword>
<feature type="region of interest" description="Disordered" evidence="3">
    <location>
        <begin position="166"/>
        <end position="187"/>
    </location>
</feature>
<evidence type="ECO:0000256" key="4">
    <source>
        <dbReference type="SAM" id="SignalP"/>
    </source>
</evidence>
<dbReference type="GO" id="GO:0000956">
    <property type="term" value="P:nuclear-transcribed mRNA catabolic process"/>
    <property type="evidence" value="ECO:0007669"/>
    <property type="project" value="TreeGrafter"/>
</dbReference>
<dbReference type="GO" id="GO:0003723">
    <property type="term" value="F:RNA binding"/>
    <property type="evidence" value="ECO:0007669"/>
    <property type="project" value="UniProtKB-KW"/>
</dbReference>
<evidence type="ECO:0000313" key="6">
    <source>
        <dbReference type="EMBL" id="CAD7628635.1"/>
    </source>
</evidence>
<keyword evidence="2" id="KW-0694">RNA-binding</keyword>
<proteinExistence type="inferred from homology"/>
<reference evidence="6" key="1">
    <citation type="submission" date="2020-11" db="EMBL/GenBank/DDBJ databases">
        <authorList>
            <person name="Tran Van P."/>
        </authorList>
    </citation>
    <scope>NUCLEOTIDE SEQUENCE</scope>
</reference>
<dbReference type="OrthoDB" id="6503153at2759"/>
<keyword evidence="2" id="KW-0540">Nuclease</keyword>
<feature type="signal peptide" evidence="4">
    <location>
        <begin position="1"/>
        <end position="17"/>
    </location>
</feature>
<dbReference type="InterPro" id="IPR013961">
    <property type="entry name" value="RAI1"/>
</dbReference>
<gene>
    <name evidence="6" type="ORF">OSB1V03_LOCUS9056</name>
</gene>
<feature type="chain" id="PRO_5035591744" description="Decapping nuclease" evidence="4">
    <location>
        <begin position="18"/>
        <end position="390"/>
    </location>
</feature>
<keyword evidence="2" id="KW-0479">Metal-binding</keyword>
<dbReference type="Proteomes" id="UP000759131">
    <property type="component" value="Unassembled WGS sequence"/>
</dbReference>
<keyword evidence="2" id="KW-0547">Nucleotide-binding</keyword>
<dbReference type="GO" id="GO:0005634">
    <property type="term" value="C:nucleus"/>
    <property type="evidence" value="ECO:0007669"/>
    <property type="project" value="UniProtKB-SubCell"/>
</dbReference>
<evidence type="ECO:0000256" key="2">
    <source>
        <dbReference type="RuleBase" id="RU367113"/>
    </source>
</evidence>
<dbReference type="GO" id="GO:0034353">
    <property type="term" value="F:mRNA 5'-diphosphatase activity"/>
    <property type="evidence" value="ECO:0007669"/>
    <property type="project" value="TreeGrafter"/>
</dbReference>
<feature type="domain" description="RAI1-like" evidence="5">
    <location>
        <begin position="40"/>
        <end position="366"/>
    </location>
</feature>
<keyword evidence="2" id="KW-0539">Nucleus</keyword>
<dbReference type="GO" id="GO:0000166">
    <property type="term" value="F:nucleotide binding"/>
    <property type="evidence" value="ECO:0007669"/>
    <property type="project" value="UniProtKB-KW"/>
</dbReference>
<evidence type="ECO:0000256" key="3">
    <source>
        <dbReference type="SAM" id="MobiDB-lite"/>
    </source>
</evidence>
<dbReference type="EMBL" id="CAJPIZ010005921">
    <property type="protein sequence ID" value="CAG2109065.1"/>
    <property type="molecule type" value="Genomic_DNA"/>
</dbReference>
<accession>A0A7R9KUP4</accession>
<evidence type="ECO:0000313" key="7">
    <source>
        <dbReference type="Proteomes" id="UP000759131"/>
    </source>
</evidence>
<comment type="subcellular location">
    <subcellularLocation>
        <location evidence="2">Nucleus</location>
    </subcellularLocation>
</comment>
<keyword evidence="7" id="KW-1185">Reference proteome</keyword>
<dbReference type="GO" id="GO:0046872">
    <property type="term" value="F:metal ion binding"/>
    <property type="evidence" value="ECO:0007669"/>
    <property type="project" value="UniProtKB-KW"/>
</dbReference>
<sequence length="390" mass="45317">MMRILAIVLSVLALVSAHPLIQETNDLEIIAKNILSNHHKLGSFRIEDNHSYNDVNCEQNVVVSDEELKTIEKMAVNLMDGFETSSLITDYKTYKELKWKYFLKWIRRSRCLSDRSSESLPHFVCFGGLFTSLLMTPSLVEDWTLVVTRFKDTIFMNKVRLNEDWKRGRRQPQPAVDSNPSVGGDGSKQFVDKNTYFAAKVTQIVTNGDKEANSRAVNEFEKCFNCYESKIGGHRLLLMSEMDAIDEEGNQYEIKCSKSMAFGQKLLQWWANCVVADIDRIIVGLKDSEDVLKEIQTVDVSEIPSMSSFRWNTDESFGFVNRCLNFIQEVLKDSKDLDTFRVVFRKRFKNIRVYKQSTHGLLPNWFTAEEEWDEWDHQFDTQTTRLYSHK</sequence>
<dbReference type="GO" id="GO:0005829">
    <property type="term" value="C:cytosol"/>
    <property type="evidence" value="ECO:0007669"/>
    <property type="project" value="TreeGrafter"/>
</dbReference>
<name>A0A7R9KUP4_9ACAR</name>
<dbReference type="InterPro" id="IPR039039">
    <property type="entry name" value="RAI1-like_fam"/>
</dbReference>
<evidence type="ECO:0000256" key="1">
    <source>
        <dbReference type="ARBA" id="ARBA00006562"/>
    </source>
</evidence>
<dbReference type="GO" id="GO:0110155">
    <property type="term" value="P:NAD-cap decapping"/>
    <property type="evidence" value="ECO:0007669"/>
    <property type="project" value="TreeGrafter"/>
</dbReference>